<dbReference type="AlphaFoldDB" id="A0A8S1JPY1"/>
<dbReference type="InterPro" id="IPR011761">
    <property type="entry name" value="ATP-grasp"/>
</dbReference>
<dbReference type="OMA" id="FINKPKH"/>
<comment type="cofactor">
    <cofactor evidence="1">
        <name>biotin</name>
        <dbReference type="ChEBI" id="CHEBI:57586"/>
    </cofactor>
</comment>
<keyword evidence="7" id="KW-0496">Mitochondrion</keyword>
<keyword evidence="5 9" id="KW-0067">ATP-binding</keyword>
<evidence type="ECO:0000256" key="2">
    <source>
        <dbReference type="ARBA" id="ARBA00004305"/>
    </source>
</evidence>
<evidence type="ECO:0000259" key="10">
    <source>
        <dbReference type="PROSITE" id="PS50968"/>
    </source>
</evidence>
<keyword evidence="8" id="KW-0092">Biotin</keyword>
<dbReference type="PROSITE" id="PS50979">
    <property type="entry name" value="BC"/>
    <property type="match status" value="1"/>
</dbReference>
<evidence type="ECO:0000256" key="4">
    <source>
        <dbReference type="ARBA" id="ARBA00022741"/>
    </source>
</evidence>
<dbReference type="FunFam" id="3.30.1490.20:FF:000003">
    <property type="entry name" value="acetyl-CoA carboxylase isoform X1"/>
    <property type="match status" value="1"/>
</dbReference>
<keyword evidence="4 9" id="KW-0547">Nucleotide-binding</keyword>
<keyword evidence="6" id="KW-0809">Transit peptide</keyword>
<protein>
    <submittedName>
        <fullName evidence="13">Uncharacterized protein</fullName>
    </submittedName>
</protein>
<dbReference type="InterPro" id="IPR001882">
    <property type="entry name" value="Biotin_BS"/>
</dbReference>
<proteinExistence type="predicted"/>
<dbReference type="InterPro" id="IPR050856">
    <property type="entry name" value="Biotin_carboxylase_complex"/>
</dbReference>
<dbReference type="PANTHER" id="PTHR18866">
    <property type="entry name" value="CARBOXYLASE:PYRUVATE/ACETYL-COA/PROPIONYL-COA CARBOXYLASE"/>
    <property type="match status" value="1"/>
</dbReference>
<dbReference type="InterPro" id="IPR000089">
    <property type="entry name" value="Biotin_lipoyl"/>
</dbReference>
<feature type="domain" description="ATP-grasp" evidence="11">
    <location>
        <begin position="122"/>
        <end position="319"/>
    </location>
</feature>
<keyword evidence="3" id="KW-0436">Ligase</keyword>
<comment type="subcellular location">
    <subcellularLocation>
        <location evidence="2">Mitochondrion matrix</location>
    </subcellularLocation>
</comment>
<evidence type="ECO:0000256" key="5">
    <source>
        <dbReference type="ARBA" id="ARBA00022840"/>
    </source>
</evidence>
<dbReference type="FunFam" id="3.40.50.20:FF:000010">
    <property type="entry name" value="Propionyl-CoA carboxylase subunit alpha"/>
    <property type="match status" value="1"/>
</dbReference>
<dbReference type="EMBL" id="CAJJDM010000003">
    <property type="protein sequence ID" value="CAD8044191.1"/>
    <property type="molecule type" value="Genomic_DNA"/>
</dbReference>
<dbReference type="InterPro" id="IPR005479">
    <property type="entry name" value="CPAse_ATP-bd"/>
</dbReference>
<evidence type="ECO:0000256" key="1">
    <source>
        <dbReference type="ARBA" id="ARBA00001953"/>
    </source>
</evidence>
<dbReference type="GO" id="GO:0046872">
    <property type="term" value="F:metal ion binding"/>
    <property type="evidence" value="ECO:0007669"/>
    <property type="project" value="InterPro"/>
</dbReference>
<comment type="caution">
    <text evidence="13">The sequence shown here is derived from an EMBL/GenBank/DDBJ whole genome shotgun (WGS) entry which is preliminary data.</text>
</comment>
<dbReference type="InterPro" id="IPR005482">
    <property type="entry name" value="Biotin_COase_C"/>
</dbReference>
<dbReference type="Proteomes" id="UP000688137">
    <property type="component" value="Unassembled WGS sequence"/>
</dbReference>
<dbReference type="Pfam" id="PF02786">
    <property type="entry name" value="CPSase_L_D2"/>
    <property type="match status" value="1"/>
</dbReference>
<dbReference type="GO" id="GO:0005759">
    <property type="term" value="C:mitochondrial matrix"/>
    <property type="evidence" value="ECO:0007669"/>
    <property type="project" value="UniProtKB-SubCell"/>
</dbReference>
<organism evidence="13 14">
    <name type="scientific">Paramecium primaurelia</name>
    <dbReference type="NCBI Taxonomy" id="5886"/>
    <lineage>
        <taxon>Eukaryota</taxon>
        <taxon>Sar</taxon>
        <taxon>Alveolata</taxon>
        <taxon>Ciliophora</taxon>
        <taxon>Intramacronucleata</taxon>
        <taxon>Oligohymenophorea</taxon>
        <taxon>Peniculida</taxon>
        <taxon>Parameciidae</taxon>
        <taxon>Paramecium</taxon>
    </lineage>
</organism>
<gene>
    <name evidence="13" type="ORF">PPRIM_AZ9-3.1.T0060273</name>
</gene>
<dbReference type="PROSITE" id="PS00188">
    <property type="entry name" value="BIOTIN"/>
    <property type="match status" value="1"/>
</dbReference>
<dbReference type="GO" id="GO:0005524">
    <property type="term" value="F:ATP binding"/>
    <property type="evidence" value="ECO:0007669"/>
    <property type="project" value="UniProtKB-UniRule"/>
</dbReference>
<dbReference type="PANTHER" id="PTHR18866:SF33">
    <property type="entry name" value="METHYLCROTONOYL-COA CARBOXYLASE SUBUNIT ALPHA, MITOCHONDRIAL-RELATED"/>
    <property type="match status" value="1"/>
</dbReference>
<evidence type="ECO:0000259" key="12">
    <source>
        <dbReference type="PROSITE" id="PS50979"/>
    </source>
</evidence>
<evidence type="ECO:0000259" key="11">
    <source>
        <dbReference type="PROSITE" id="PS50975"/>
    </source>
</evidence>
<dbReference type="FunFam" id="3.30.470.20:FF:000028">
    <property type="entry name" value="Methylcrotonoyl-CoA carboxylase subunit alpha, mitochondrial"/>
    <property type="match status" value="1"/>
</dbReference>
<keyword evidence="14" id="KW-1185">Reference proteome</keyword>
<feature type="domain" description="Lipoyl-binding" evidence="10">
    <location>
        <begin position="588"/>
        <end position="665"/>
    </location>
</feature>
<dbReference type="InterPro" id="IPR011764">
    <property type="entry name" value="Biotin_carboxylation_dom"/>
</dbReference>
<dbReference type="Pfam" id="PF00289">
    <property type="entry name" value="Biotin_carb_N"/>
    <property type="match status" value="1"/>
</dbReference>
<reference evidence="13" key="1">
    <citation type="submission" date="2021-01" db="EMBL/GenBank/DDBJ databases">
        <authorList>
            <consortium name="Genoscope - CEA"/>
            <person name="William W."/>
        </authorList>
    </citation>
    <scope>NUCLEOTIDE SEQUENCE</scope>
</reference>
<evidence type="ECO:0000256" key="7">
    <source>
        <dbReference type="ARBA" id="ARBA00023128"/>
    </source>
</evidence>
<dbReference type="PROSITE" id="PS50968">
    <property type="entry name" value="BIOTINYL_LIPOYL"/>
    <property type="match status" value="1"/>
</dbReference>
<dbReference type="Pfam" id="PF00364">
    <property type="entry name" value="Biotin_lipoyl"/>
    <property type="match status" value="1"/>
</dbReference>
<evidence type="ECO:0000313" key="14">
    <source>
        <dbReference type="Proteomes" id="UP000688137"/>
    </source>
</evidence>
<dbReference type="Pfam" id="PF02785">
    <property type="entry name" value="Biotin_carb_C"/>
    <property type="match status" value="1"/>
</dbReference>
<evidence type="ECO:0000256" key="9">
    <source>
        <dbReference type="PROSITE-ProRule" id="PRU00409"/>
    </source>
</evidence>
<dbReference type="InterPro" id="IPR005481">
    <property type="entry name" value="BC-like_N"/>
</dbReference>
<feature type="domain" description="Biotin carboxylation" evidence="12">
    <location>
        <begin position="3"/>
        <end position="449"/>
    </location>
</feature>
<evidence type="ECO:0000256" key="3">
    <source>
        <dbReference type="ARBA" id="ARBA00022598"/>
    </source>
</evidence>
<name>A0A8S1JPY1_PARPR</name>
<evidence type="ECO:0000256" key="8">
    <source>
        <dbReference type="ARBA" id="ARBA00023267"/>
    </source>
</evidence>
<sequence length="665" mass="75048">MSYINKLLVANRGEIACRVMRTAKKMGIKTVAVYSDIDKNTLFVEMADEAYNIGPPQALQSYLRSDKIIDVALSTKSKAIHPGFGFLSENAQFSEDCQKNDIIFVGPGADAIRKMGSKSESKIIMTNAQVPVVPGYHGENQDPNFLLQEAEKIGFPVLIKAVMGGGGKGMRIVRQKSEFLEALEGAKREALKSFKDERVLVEKYIEKPRHIEVQIFGDKHNNYVHLFERDCSIQRRHQKVIEEAPSALDENIRYDIGEKAKEAARAVKYSNAGTVEFIFDLDSSKFYFMEMNTRLQVEHPITEMITGVDLVEWQLRVASGEHLPLTQEQIKRKGHSIEARIYSESPNNNFLPGSGKLDHYQEPQSSQSVRIETGVREGDTISIFYDPMIAKLVVYGENRQLAIQTLLNALQNYQIHGLPNNITFLKTVLQHPEYVNQQYDTSFIAKNQDNLLKLKDNYNPIDIALAIVGRHFLNSVQLPKTLLNFRNGAQINNKLTLNIQSASYAHQKEIKINHNINGNNHELEIEGSKIIVQKVTKSNEHNNLLIFETNQGIFIRTIRNGQNLLIFDAQGDPITITVSSDEVKKAKQEQHGHGNNKEIVAPMPCTLTKVNVKVGQKVKRGDILIIMEAMKMEHTIKAAIDGEVKEIRYKEGQFIEPGAMIVKLE</sequence>
<dbReference type="PROSITE" id="PS00867">
    <property type="entry name" value="CPSASE_2"/>
    <property type="match status" value="1"/>
</dbReference>
<dbReference type="PROSITE" id="PS50975">
    <property type="entry name" value="ATP_GRASP"/>
    <property type="match status" value="1"/>
</dbReference>
<dbReference type="FunFam" id="2.40.50.100:FF:000003">
    <property type="entry name" value="Acetyl-CoA carboxylase biotin carboxyl carrier protein"/>
    <property type="match status" value="1"/>
</dbReference>
<accession>A0A8S1JPY1</accession>
<dbReference type="CDD" id="cd06850">
    <property type="entry name" value="biotinyl_domain"/>
    <property type="match status" value="1"/>
</dbReference>
<evidence type="ECO:0000313" key="13">
    <source>
        <dbReference type="EMBL" id="CAD8044191.1"/>
    </source>
</evidence>
<dbReference type="GO" id="GO:0004485">
    <property type="term" value="F:methylcrotonoyl-CoA carboxylase activity"/>
    <property type="evidence" value="ECO:0007669"/>
    <property type="project" value="TreeGrafter"/>
</dbReference>
<evidence type="ECO:0000256" key="6">
    <source>
        <dbReference type="ARBA" id="ARBA00022946"/>
    </source>
</evidence>
<dbReference type="SMART" id="SM00878">
    <property type="entry name" value="Biotin_carb_C"/>
    <property type="match status" value="1"/>
</dbReference>